<dbReference type="InterPro" id="IPR001611">
    <property type="entry name" value="Leu-rich_rpt"/>
</dbReference>
<dbReference type="InterPro" id="IPR032675">
    <property type="entry name" value="LRR_dom_sf"/>
</dbReference>
<protein>
    <submittedName>
        <fullName evidence="4">Uncharacterized protein</fullName>
    </submittedName>
</protein>
<evidence type="ECO:0000256" key="2">
    <source>
        <dbReference type="SAM" id="Coils"/>
    </source>
</evidence>
<keyword evidence="1" id="KW-0677">Repeat</keyword>
<feature type="region of interest" description="Disordered" evidence="3">
    <location>
        <begin position="652"/>
        <end position="673"/>
    </location>
</feature>
<feature type="coiled-coil region" evidence="2">
    <location>
        <begin position="470"/>
        <end position="511"/>
    </location>
</feature>
<keyword evidence="2" id="KW-0175">Coiled coil</keyword>
<sequence>MDTGKGAHPEEDAFGQIFMAWIKDTHENPTRENFLRLQEVMDKGCSDKQFVMRSQRLGVNSAMTIARLLDRTPIEKIDLYENVIRDHGVQALSQLIRDSRSLTHLNVGGNDIGPLGCAYLAALVPMNKKLKYLILGSDDGDMHMNRIDSEAGKSLADGLSKNKTVKWLDLNRNPLGQDTQDVFFAFAKVLETSKTMTTLKLGGTMMNTASAVCMVRSLLLNQSLEFLDLHDNDLQSAVGEALAEVVLNKNLKSTATLQTVLIHNNPKLRSKGLMPFFRALKEDAVMTTLNLANTSIADEGTIVLAETLHKNQTLTHLDLTNNDISEEGAIAICGALKTNNGVHFLGLSSNKIRDEGACALASTLEVNHVLTHLELGSARLSDRGTIALGVALALNMGLQYLKLNNNHISDAAGKAFAELIEKNYKLLSVDFRGNQVSHSTLLRVKKITKKNKGLRDGDAPNQLQHEVIRLHFQQYKLQEANSELKDHQKARLELQEQADRTERDAMTENENTAKRSKEIIEKILLVENFIQDLHVKRKHKEEETGKNSQQFEQDLKALQEQFKRDTHTREEKQKESDAIEVKYRTMVSEREDRMKDLSERIAKSQTDREAWLGKNKIYRTHATSAQEQSHLLEAQIQEKQAQFAAEREAKAAKKEVKKKKGDANDLIDNLLGA</sequence>
<dbReference type="SUPFAM" id="SSF52047">
    <property type="entry name" value="RNI-like"/>
    <property type="match status" value="2"/>
</dbReference>
<dbReference type="InterPro" id="IPR052201">
    <property type="entry name" value="LRR-containing_regulator"/>
</dbReference>
<dbReference type="AlphaFoldDB" id="A0A7S4C8T3"/>
<organism evidence="4">
    <name type="scientific">Eutreptiella gymnastica</name>
    <dbReference type="NCBI Taxonomy" id="73025"/>
    <lineage>
        <taxon>Eukaryota</taxon>
        <taxon>Discoba</taxon>
        <taxon>Euglenozoa</taxon>
        <taxon>Euglenida</taxon>
        <taxon>Spirocuta</taxon>
        <taxon>Euglenophyceae</taxon>
        <taxon>Eutreptiales</taxon>
        <taxon>Eutreptiaceae</taxon>
        <taxon>Eutreptiella</taxon>
    </lineage>
</organism>
<evidence type="ECO:0000256" key="1">
    <source>
        <dbReference type="ARBA" id="ARBA00022737"/>
    </source>
</evidence>
<proteinExistence type="predicted"/>
<evidence type="ECO:0000256" key="3">
    <source>
        <dbReference type="SAM" id="MobiDB-lite"/>
    </source>
</evidence>
<dbReference type="PANTHER" id="PTHR24111:SF0">
    <property type="entry name" value="LEUCINE-RICH REPEAT-CONTAINING PROTEIN"/>
    <property type="match status" value="1"/>
</dbReference>
<dbReference type="Gene3D" id="3.80.10.10">
    <property type="entry name" value="Ribonuclease Inhibitor"/>
    <property type="match status" value="4"/>
</dbReference>
<evidence type="ECO:0000313" key="4">
    <source>
        <dbReference type="EMBL" id="CAE0790310.1"/>
    </source>
</evidence>
<dbReference type="EMBL" id="HBJA01004366">
    <property type="protein sequence ID" value="CAE0790310.1"/>
    <property type="molecule type" value="Transcribed_RNA"/>
</dbReference>
<name>A0A7S4C8T3_9EUGL</name>
<dbReference type="Pfam" id="PF13516">
    <property type="entry name" value="LRR_6"/>
    <property type="match status" value="5"/>
</dbReference>
<gene>
    <name evidence="4" type="ORF">EGYM00163_LOCUS1424</name>
</gene>
<dbReference type="SMART" id="SM00368">
    <property type="entry name" value="LRR_RI"/>
    <property type="match status" value="9"/>
</dbReference>
<dbReference type="PANTHER" id="PTHR24111">
    <property type="entry name" value="LEUCINE-RICH REPEAT-CONTAINING PROTEIN 34"/>
    <property type="match status" value="1"/>
</dbReference>
<accession>A0A7S4C8T3</accession>
<reference evidence="4" key="1">
    <citation type="submission" date="2021-01" db="EMBL/GenBank/DDBJ databases">
        <authorList>
            <person name="Corre E."/>
            <person name="Pelletier E."/>
            <person name="Niang G."/>
            <person name="Scheremetjew M."/>
            <person name="Finn R."/>
            <person name="Kale V."/>
            <person name="Holt S."/>
            <person name="Cochrane G."/>
            <person name="Meng A."/>
            <person name="Brown T."/>
            <person name="Cohen L."/>
        </authorList>
    </citation>
    <scope>NUCLEOTIDE SEQUENCE</scope>
    <source>
        <strain evidence="4">CCMP1594</strain>
    </source>
</reference>